<comment type="caution">
    <text evidence="10">The sequence shown here is derived from an EMBL/GenBank/DDBJ whole genome shotgun (WGS) entry which is preliminary data.</text>
</comment>
<keyword evidence="2" id="KW-0479">Metal-binding</keyword>
<dbReference type="PANTHER" id="PTHR23272">
    <property type="entry name" value="BED FINGER-RELATED"/>
    <property type="match status" value="1"/>
</dbReference>
<organism evidence="10 11">
    <name type="scientific">Tagetes erecta</name>
    <name type="common">African marigold</name>
    <dbReference type="NCBI Taxonomy" id="13708"/>
    <lineage>
        <taxon>Eukaryota</taxon>
        <taxon>Viridiplantae</taxon>
        <taxon>Streptophyta</taxon>
        <taxon>Embryophyta</taxon>
        <taxon>Tracheophyta</taxon>
        <taxon>Spermatophyta</taxon>
        <taxon>Magnoliopsida</taxon>
        <taxon>eudicotyledons</taxon>
        <taxon>Gunneridae</taxon>
        <taxon>Pentapetalae</taxon>
        <taxon>asterids</taxon>
        <taxon>campanulids</taxon>
        <taxon>Asterales</taxon>
        <taxon>Asteraceae</taxon>
        <taxon>Asteroideae</taxon>
        <taxon>Heliantheae alliance</taxon>
        <taxon>Tageteae</taxon>
        <taxon>Tagetes</taxon>
    </lineage>
</organism>
<dbReference type="Pfam" id="PF05699">
    <property type="entry name" value="Dimer_Tnp_hAT"/>
    <property type="match status" value="1"/>
</dbReference>
<dbReference type="GO" id="GO:0005634">
    <property type="term" value="C:nucleus"/>
    <property type="evidence" value="ECO:0007669"/>
    <property type="project" value="UniProtKB-SubCell"/>
</dbReference>
<comment type="subcellular location">
    <subcellularLocation>
        <location evidence="1">Nucleus</location>
    </subcellularLocation>
</comment>
<dbReference type="PANTHER" id="PTHR23272:SF190">
    <property type="entry name" value="ZINC FINGER, BED-TYPE-RELATED"/>
    <property type="match status" value="1"/>
</dbReference>
<evidence type="ECO:0000256" key="3">
    <source>
        <dbReference type="ARBA" id="ARBA00022771"/>
    </source>
</evidence>
<dbReference type="InterPro" id="IPR008906">
    <property type="entry name" value="HATC_C_dom"/>
</dbReference>
<accession>A0AAD8LKJ1</accession>
<dbReference type="InterPro" id="IPR012337">
    <property type="entry name" value="RNaseH-like_sf"/>
</dbReference>
<evidence type="ECO:0000256" key="8">
    <source>
        <dbReference type="SAM" id="MobiDB-lite"/>
    </source>
</evidence>
<dbReference type="SMART" id="SM00614">
    <property type="entry name" value="ZnF_BED"/>
    <property type="match status" value="1"/>
</dbReference>
<evidence type="ECO:0000256" key="1">
    <source>
        <dbReference type="ARBA" id="ARBA00004123"/>
    </source>
</evidence>
<evidence type="ECO:0000256" key="6">
    <source>
        <dbReference type="ARBA" id="ARBA00023242"/>
    </source>
</evidence>
<evidence type="ECO:0000256" key="7">
    <source>
        <dbReference type="PROSITE-ProRule" id="PRU00027"/>
    </source>
</evidence>
<dbReference type="GO" id="GO:0003677">
    <property type="term" value="F:DNA binding"/>
    <property type="evidence" value="ECO:0007669"/>
    <property type="project" value="UniProtKB-KW"/>
</dbReference>
<evidence type="ECO:0000256" key="5">
    <source>
        <dbReference type="ARBA" id="ARBA00023125"/>
    </source>
</evidence>
<feature type="compositionally biased region" description="Polar residues" evidence="8">
    <location>
        <begin position="14"/>
        <end position="24"/>
    </location>
</feature>
<protein>
    <recommendedName>
        <fullName evidence="9">BED-type domain-containing protein</fullName>
    </recommendedName>
</protein>
<keyword evidence="3 7" id="KW-0863">Zinc-finger</keyword>
<proteinExistence type="predicted"/>
<reference evidence="10" key="1">
    <citation type="journal article" date="2023" name="bioRxiv">
        <title>Improved chromosome-level genome assembly for marigold (Tagetes erecta).</title>
        <authorList>
            <person name="Jiang F."/>
            <person name="Yuan L."/>
            <person name="Wang S."/>
            <person name="Wang H."/>
            <person name="Xu D."/>
            <person name="Wang A."/>
            <person name="Fan W."/>
        </authorList>
    </citation>
    <scope>NUCLEOTIDE SEQUENCE</scope>
    <source>
        <strain evidence="10">WSJ</strain>
        <tissue evidence="10">Leaf</tissue>
    </source>
</reference>
<dbReference type="InterPro" id="IPR003656">
    <property type="entry name" value="Znf_BED"/>
</dbReference>
<feature type="domain" description="BED-type" evidence="9">
    <location>
        <begin position="55"/>
        <end position="118"/>
    </location>
</feature>
<dbReference type="Proteomes" id="UP001229421">
    <property type="component" value="Unassembled WGS sequence"/>
</dbReference>
<keyword evidence="6" id="KW-0539">Nucleus</keyword>
<evidence type="ECO:0000259" key="9">
    <source>
        <dbReference type="PROSITE" id="PS50808"/>
    </source>
</evidence>
<dbReference type="PROSITE" id="PS50808">
    <property type="entry name" value="ZF_BED"/>
    <property type="match status" value="1"/>
</dbReference>
<evidence type="ECO:0000256" key="4">
    <source>
        <dbReference type="ARBA" id="ARBA00022833"/>
    </source>
</evidence>
<dbReference type="GO" id="GO:0046983">
    <property type="term" value="F:protein dimerization activity"/>
    <property type="evidence" value="ECO:0007669"/>
    <property type="project" value="InterPro"/>
</dbReference>
<dbReference type="GO" id="GO:0008270">
    <property type="term" value="F:zinc ion binding"/>
    <property type="evidence" value="ECO:0007669"/>
    <property type="project" value="UniProtKB-KW"/>
</dbReference>
<dbReference type="SUPFAM" id="SSF53098">
    <property type="entry name" value="Ribonuclease H-like"/>
    <property type="match status" value="1"/>
</dbReference>
<gene>
    <name evidence="10" type="ORF">QVD17_07013</name>
</gene>
<name>A0AAD8LKJ1_TARER</name>
<evidence type="ECO:0000313" key="10">
    <source>
        <dbReference type="EMBL" id="KAK1441173.1"/>
    </source>
</evidence>
<sequence>MASTQDSQEDDTFVNETPFSQLNNDADPGNMEQSRKRKQDTNVEETQNKAQKVGKERAKCWSHFDVIYIDEEDGVKRKYGRCKYCKHNIKADPQRNGTQGLNKHVCSCSMNPESVDKKKQNNLVFKKEANGEVSKNGGQNAYDIMKKPLSKEELEKKVGKMVTEVEDRLHGLFMIYKERLDNVNCNSASQEARNEEAVEGDDDNEFLVEFLNVEESNSVATGTELKRYLLEPRVTYNKRFDILMWWKQNAIRFPIVSRMAKDILAIQISTVASESAFSTSGRVLDPYRTRLSSNIVEALVCTQDWVRKSRKPIVDDVADILNDDDIAIEIKDAINKQKEKGKGIRS</sequence>
<dbReference type="AlphaFoldDB" id="A0AAD8LKJ1"/>
<feature type="region of interest" description="Disordered" evidence="8">
    <location>
        <begin position="1"/>
        <end position="54"/>
    </location>
</feature>
<dbReference type="EMBL" id="JAUHHV010000001">
    <property type="protein sequence ID" value="KAK1441173.1"/>
    <property type="molecule type" value="Genomic_DNA"/>
</dbReference>
<keyword evidence="5" id="KW-0238">DNA-binding</keyword>
<evidence type="ECO:0000313" key="11">
    <source>
        <dbReference type="Proteomes" id="UP001229421"/>
    </source>
</evidence>
<keyword evidence="4" id="KW-0862">Zinc</keyword>
<evidence type="ECO:0000256" key="2">
    <source>
        <dbReference type="ARBA" id="ARBA00022723"/>
    </source>
</evidence>
<keyword evidence="11" id="KW-1185">Reference proteome</keyword>